<reference evidence="2" key="1">
    <citation type="submission" date="2018-11" db="EMBL/GenBank/DDBJ databases">
        <authorList>
            <consortium name="PulseNet: The National Subtyping Network for Foodborne Disease Surveillance"/>
            <person name="Tarr C.L."/>
            <person name="Trees E."/>
            <person name="Katz L.S."/>
            <person name="Carleton-Romer H.A."/>
            <person name="Stroika S."/>
            <person name="Kucerova Z."/>
            <person name="Roache K.F."/>
            <person name="Sabol A.L."/>
            <person name="Besser J."/>
            <person name="Gerner-Smidt P."/>
        </authorList>
    </citation>
    <scope>NUCLEOTIDE SEQUENCE [LARGE SCALE GENOMIC DNA]</scope>
    <source>
        <strain evidence="2">PNUSAS059687</strain>
    </source>
</reference>
<sequence length="185" mass="20923">MSNLQQRIVITGGPGSGKSTLIDALITKGYTCLPEAGRGVIQTQVSINGNALPWSDRMAFAEWMLCWEMRSWHAVEGCNEICFFDRGIPDIAGYLNLCHLPVPAHLDKAIQTFRYSKQVFIAPPWPEIYKQDAERKQSIEEAELTYLAMVTTYQKYGYQLFELPRASVEKRAEFVISNIANKGKN</sequence>
<organism evidence="2">
    <name type="scientific">Salmonella enterica</name>
    <name type="common">Salmonella choleraesuis</name>
    <dbReference type="NCBI Taxonomy" id="28901"/>
    <lineage>
        <taxon>Bacteria</taxon>
        <taxon>Pseudomonadati</taxon>
        <taxon>Pseudomonadota</taxon>
        <taxon>Gammaproteobacteria</taxon>
        <taxon>Enterobacterales</taxon>
        <taxon>Enterobacteriaceae</taxon>
        <taxon>Salmonella</taxon>
    </lineage>
</organism>
<dbReference type="InterPro" id="IPR027417">
    <property type="entry name" value="P-loop_NTPase"/>
</dbReference>
<dbReference type="Pfam" id="PF13521">
    <property type="entry name" value="AAA_28"/>
    <property type="match status" value="1"/>
</dbReference>
<evidence type="ECO:0000313" key="2">
    <source>
        <dbReference type="EMBL" id="MHS99287.1"/>
    </source>
</evidence>
<evidence type="ECO:0000259" key="1">
    <source>
        <dbReference type="Pfam" id="PF13521"/>
    </source>
</evidence>
<gene>
    <name evidence="2" type="ORF">EEN88_15920</name>
</gene>
<dbReference type="EMBL" id="RNUA01000063">
    <property type="protein sequence ID" value="MHS99287.1"/>
    <property type="molecule type" value="Genomic_DNA"/>
</dbReference>
<proteinExistence type="predicted"/>
<dbReference type="AlphaFoldDB" id="A0A3L2NSL8"/>
<dbReference type="Gene3D" id="3.40.50.300">
    <property type="entry name" value="P-loop containing nucleotide triphosphate hydrolases"/>
    <property type="match status" value="1"/>
</dbReference>
<feature type="domain" description="NadR/Ttd14 AAA" evidence="1">
    <location>
        <begin position="7"/>
        <end position="171"/>
    </location>
</feature>
<accession>A0A3L2NSL8</accession>
<dbReference type="Proteomes" id="UP000839513">
    <property type="component" value="Unassembled WGS sequence"/>
</dbReference>
<dbReference type="InterPro" id="IPR038727">
    <property type="entry name" value="NadR/Ttd14_AAA_dom"/>
</dbReference>
<dbReference type="SUPFAM" id="SSF52540">
    <property type="entry name" value="P-loop containing nucleoside triphosphate hydrolases"/>
    <property type="match status" value="1"/>
</dbReference>
<comment type="caution">
    <text evidence="2">The sequence shown here is derived from an EMBL/GenBank/DDBJ whole genome shotgun (WGS) entry which is preliminary data.</text>
</comment>
<name>A0A3L2NSL8_SALER</name>
<protein>
    <submittedName>
        <fullName evidence="2">ATPase</fullName>
    </submittedName>
</protein>